<name>A0A932GR58_UNCTE</name>
<sequence>MILGVIYALLSAMCFAANRVFVRKGSLVGDVYIGTVLTVFIGPFIIGLYALLVGQIGMLTKFTLAGYIFLIVAGIIHFFVGRFLTYHAIHYVGANRAGVISSLVPLWSIFLGILILNERLSLPMAIGVFLILGGTFLASYKPVGGKTLSRQDFLRGLILAILGSVAYGTSPIFIKLGMTVKAPVAALLISYLSACVVVLLMLAVKPEVRQRMSELRGAGGGSFFVAGFTVAFAQIFRYFALALIPVSLVSPLQYTNTLMTIGISFLLLREVESFTPQVLGGAVLTFGGILLVFAGRGA</sequence>
<feature type="transmembrane region" description="Helical" evidence="1">
    <location>
        <begin position="274"/>
        <end position="294"/>
    </location>
</feature>
<feature type="transmembrane region" description="Helical" evidence="1">
    <location>
        <begin position="31"/>
        <end position="52"/>
    </location>
</feature>
<comment type="caution">
    <text evidence="3">The sequence shown here is derived from an EMBL/GenBank/DDBJ whole genome shotgun (WGS) entry which is preliminary data.</text>
</comment>
<dbReference type="PANTHER" id="PTHR22911">
    <property type="entry name" value="ACYL-MALONYL CONDENSING ENZYME-RELATED"/>
    <property type="match status" value="1"/>
</dbReference>
<dbReference type="AlphaFoldDB" id="A0A932GR58"/>
<dbReference type="Pfam" id="PF00892">
    <property type="entry name" value="EamA"/>
    <property type="match status" value="2"/>
</dbReference>
<gene>
    <name evidence="3" type="ORF">HYY65_11455</name>
</gene>
<feature type="transmembrane region" description="Helical" evidence="1">
    <location>
        <begin position="152"/>
        <end position="174"/>
    </location>
</feature>
<dbReference type="PANTHER" id="PTHR22911:SF137">
    <property type="entry name" value="SOLUTE CARRIER FAMILY 35 MEMBER G2-RELATED"/>
    <property type="match status" value="1"/>
</dbReference>
<feature type="transmembrane region" description="Helical" evidence="1">
    <location>
        <begin position="64"/>
        <end position="85"/>
    </location>
</feature>
<dbReference type="Proteomes" id="UP000741360">
    <property type="component" value="Unassembled WGS sequence"/>
</dbReference>
<evidence type="ECO:0000313" key="4">
    <source>
        <dbReference type="Proteomes" id="UP000741360"/>
    </source>
</evidence>
<evidence type="ECO:0000259" key="2">
    <source>
        <dbReference type="Pfam" id="PF00892"/>
    </source>
</evidence>
<proteinExistence type="predicted"/>
<protein>
    <submittedName>
        <fullName evidence="3">DMT family transporter</fullName>
    </submittedName>
</protein>
<evidence type="ECO:0000313" key="3">
    <source>
        <dbReference type="EMBL" id="MBI3015646.1"/>
    </source>
</evidence>
<organism evidence="3 4">
    <name type="scientific">Tectimicrobiota bacterium</name>
    <dbReference type="NCBI Taxonomy" id="2528274"/>
    <lineage>
        <taxon>Bacteria</taxon>
        <taxon>Pseudomonadati</taxon>
        <taxon>Nitrospinota/Tectimicrobiota group</taxon>
        <taxon>Candidatus Tectimicrobiota</taxon>
    </lineage>
</organism>
<dbReference type="InterPro" id="IPR037185">
    <property type="entry name" value="EmrE-like"/>
</dbReference>
<evidence type="ECO:0000256" key="1">
    <source>
        <dbReference type="SAM" id="Phobius"/>
    </source>
</evidence>
<feature type="domain" description="EamA" evidence="2">
    <location>
        <begin position="155"/>
        <end position="293"/>
    </location>
</feature>
<keyword evidence="1" id="KW-0472">Membrane</keyword>
<feature type="transmembrane region" description="Helical" evidence="1">
    <location>
        <begin position="223"/>
        <end position="244"/>
    </location>
</feature>
<dbReference type="GO" id="GO:0016020">
    <property type="term" value="C:membrane"/>
    <property type="evidence" value="ECO:0007669"/>
    <property type="project" value="InterPro"/>
</dbReference>
<feature type="transmembrane region" description="Helical" evidence="1">
    <location>
        <begin position="6"/>
        <end position="22"/>
    </location>
</feature>
<reference evidence="3" key="1">
    <citation type="submission" date="2020-07" db="EMBL/GenBank/DDBJ databases">
        <title>Huge and variable diversity of episymbiotic CPR bacteria and DPANN archaea in groundwater ecosystems.</title>
        <authorList>
            <person name="He C.Y."/>
            <person name="Keren R."/>
            <person name="Whittaker M."/>
            <person name="Farag I.F."/>
            <person name="Doudna J."/>
            <person name="Cate J.H.D."/>
            <person name="Banfield J.F."/>
        </authorList>
    </citation>
    <scope>NUCLEOTIDE SEQUENCE</scope>
    <source>
        <strain evidence="3">NC_groundwater_717_Ag_S-0.2um_59_8</strain>
    </source>
</reference>
<dbReference type="EMBL" id="JACPSX010000217">
    <property type="protein sequence ID" value="MBI3015646.1"/>
    <property type="molecule type" value="Genomic_DNA"/>
</dbReference>
<keyword evidence="1" id="KW-0812">Transmembrane</keyword>
<feature type="transmembrane region" description="Helical" evidence="1">
    <location>
        <begin position="97"/>
        <end position="116"/>
    </location>
</feature>
<keyword evidence="1" id="KW-1133">Transmembrane helix</keyword>
<dbReference type="SUPFAM" id="SSF103481">
    <property type="entry name" value="Multidrug resistance efflux transporter EmrE"/>
    <property type="match status" value="2"/>
</dbReference>
<feature type="domain" description="EamA" evidence="2">
    <location>
        <begin position="3"/>
        <end position="139"/>
    </location>
</feature>
<feature type="transmembrane region" description="Helical" evidence="1">
    <location>
        <begin position="180"/>
        <end position="202"/>
    </location>
</feature>
<accession>A0A932GR58</accession>
<dbReference type="InterPro" id="IPR000620">
    <property type="entry name" value="EamA_dom"/>
</dbReference>
<feature type="transmembrane region" description="Helical" evidence="1">
    <location>
        <begin position="122"/>
        <end position="140"/>
    </location>
</feature>